<dbReference type="VEuPathDB" id="VectorBase:GMOY005344"/>
<feature type="transmembrane region" description="Helical" evidence="9">
    <location>
        <begin position="460"/>
        <end position="479"/>
    </location>
</feature>
<keyword evidence="3 9" id="KW-0812">Transmembrane</keyword>
<feature type="binding site" evidence="8">
    <location>
        <begin position="658"/>
        <end position="662"/>
    </location>
    <ligand>
        <name>ATP</name>
        <dbReference type="ChEBI" id="CHEBI:30616"/>
    </ligand>
</feature>
<feature type="transmembrane region" description="Helical" evidence="9">
    <location>
        <begin position="35"/>
        <end position="57"/>
    </location>
</feature>
<evidence type="ECO:0000313" key="12">
    <source>
        <dbReference type="Proteomes" id="UP000092444"/>
    </source>
</evidence>
<feature type="transmembrane region" description="Helical" evidence="9">
    <location>
        <begin position="518"/>
        <end position="535"/>
    </location>
</feature>
<dbReference type="InterPro" id="IPR002293">
    <property type="entry name" value="AA/rel_permease1"/>
</dbReference>
<evidence type="ECO:0000313" key="11">
    <source>
        <dbReference type="EnsemblMetazoa" id="GMOY005344-PA"/>
    </source>
</evidence>
<feature type="transmembrane region" description="Helical" evidence="9">
    <location>
        <begin position="163"/>
        <end position="180"/>
    </location>
</feature>
<evidence type="ECO:0000259" key="10">
    <source>
        <dbReference type="Pfam" id="PF13906"/>
    </source>
</evidence>
<feature type="transmembrane region" description="Helical" evidence="9">
    <location>
        <begin position="547"/>
        <end position="570"/>
    </location>
</feature>
<feature type="transmembrane region" description="Helical" evidence="9">
    <location>
        <begin position="317"/>
        <end position="339"/>
    </location>
</feature>
<dbReference type="PANTHER" id="PTHR43243">
    <property type="entry name" value="INNER MEMBRANE TRANSPORTER YGJI-RELATED"/>
    <property type="match status" value="1"/>
</dbReference>
<feature type="transmembrane region" description="Helical" evidence="9">
    <location>
        <begin position="95"/>
        <end position="116"/>
    </location>
</feature>
<feature type="transmembrane region" description="Helical" evidence="9">
    <location>
        <begin position="229"/>
        <end position="250"/>
    </location>
</feature>
<feature type="active site" description="Proton acceptor" evidence="7">
    <location>
        <position position="630"/>
    </location>
</feature>
<dbReference type="STRING" id="37546.A0A1B0FN85"/>
<dbReference type="GO" id="GO:0097638">
    <property type="term" value="P:L-arginine import across plasma membrane"/>
    <property type="evidence" value="ECO:0007669"/>
    <property type="project" value="TreeGrafter"/>
</dbReference>
<evidence type="ECO:0000256" key="9">
    <source>
        <dbReference type="SAM" id="Phobius"/>
    </source>
</evidence>
<dbReference type="Gene3D" id="3.30.420.150">
    <property type="entry name" value="Exopolyphosphatase. Domain 2"/>
    <property type="match status" value="1"/>
</dbReference>
<dbReference type="Gene3D" id="3.30.420.40">
    <property type="match status" value="1"/>
</dbReference>
<dbReference type="Pfam" id="PF13520">
    <property type="entry name" value="AA_permease_2"/>
    <property type="match status" value="1"/>
</dbReference>
<feature type="domain" description="Cationic amino acid transporter C-terminal" evidence="10">
    <location>
        <begin position="516"/>
        <end position="563"/>
    </location>
</feature>
<keyword evidence="6 9" id="KW-0472">Membrane</keyword>
<dbReference type="GO" id="GO:0005524">
    <property type="term" value="F:ATP binding"/>
    <property type="evidence" value="ECO:0007669"/>
    <property type="project" value="UniProtKB-KW"/>
</dbReference>
<organism evidence="11 12">
    <name type="scientific">Glossina morsitans morsitans</name>
    <name type="common">Savannah tsetse fly</name>
    <dbReference type="NCBI Taxonomy" id="37546"/>
    <lineage>
        <taxon>Eukaryota</taxon>
        <taxon>Metazoa</taxon>
        <taxon>Ecdysozoa</taxon>
        <taxon>Arthropoda</taxon>
        <taxon>Hexapoda</taxon>
        <taxon>Insecta</taxon>
        <taxon>Pterygota</taxon>
        <taxon>Neoptera</taxon>
        <taxon>Endopterygota</taxon>
        <taxon>Diptera</taxon>
        <taxon>Brachycera</taxon>
        <taxon>Muscomorpha</taxon>
        <taxon>Hippoboscoidea</taxon>
        <taxon>Glossinidae</taxon>
        <taxon>Glossina</taxon>
    </lineage>
</organism>
<feature type="transmembrane region" description="Helical" evidence="9">
    <location>
        <begin position="367"/>
        <end position="386"/>
    </location>
</feature>
<protein>
    <recommendedName>
        <fullName evidence="10">Cationic amino acid transporter C-terminal domain-containing protein</fullName>
    </recommendedName>
</protein>
<dbReference type="GO" id="GO:0015189">
    <property type="term" value="F:L-lysine transmembrane transporter activity"/>
    <property type="evidence" value="ECO:0007669"/>
    <property type="project" value="TreeGrafter"/>
</dbReference>
<evidence type="ECO:0000256" key="7">
    <source>
        <dbReference type="PIRSR" id="PIRSR600407-1"/>
    </source>
</evidence>
<feature type="transmembrane region" description="Helical" evidence="9">
    <location>
        <begin position="192"/>
        <end position="209"/>
    </location>
</feature>
<evidence type="ECO:0000256" key="1">
    <source>
        <dbReference type="ARBA" id="ARBA00004141"/>
    </source>
</evidence>
<dbReference type="Pfam" id="PF01150">
    <property type="entry name" value="GDA1_CD39"/>
    <property type="match status" value="1"/>
</dbReference>
<dbReference type="FunFam" id="1.20.1740.10:FF:000010">
    <property type="entry name" value="probable cationic amino acid transporter"/>
    <property type="match status" value="1"/>
</dbReference>
<comment type="similarity">
    <text evidence="2">Belongs to the GDA1/CD39 NTPase family.</text>
</comment>
<keyword evidence="5 9" id="KW-1133">Transmembrane helix</keyword>
<feature type="transmembrane region" description="Helical" evidence="9">
    <location>
        <begin position="485"/>
        <end position="506"/>
    </location>
</feature>
<dbReference type="GO" id="GO:0016787">
    <property type="term" value="F:hydrolase activity"/>
    <property type="evidence" value="ECO:0007669"/>
    <property type="project" value="UniProtKB-KW"/>
</dbReference>
<feature type="transmembrane region" description="Helical" evidence="9">
    <location>
        <begin position="271"/>
        <end position="297"/>
    </location>
</feature>
<dbReference type="GO" id="GO:0005886">
    <property type="term" value="C:plasma membrane"/>
    <property type="evidence" value="ECO:0007669"/>
    <property type="project" value="TreeGrafter"/>
</dbReference>
<feature type="transmembrane region" description="Helical" evidence="9">
    <location>
        <begin position="392"/>
        <end position="413"/>
    </location>
</feature>
<evidence type="ECO:0000256" key="2">
    <source>
        <dbReference type="ARBA" id="ARBA00009283"/>
    </source>
</evidence>
<keyword evidence="8" id="KW-0547">Nucleotide-binding</keyword>
<comment type="subcellular location">
    <subcellularLocation>
        <location evidence="1">Membrane</location>
        <topology evidence="1">Multi-pass membrane protein</topology>
    </subcellularLocation>
</comment>
<dbReference type="PANTHER" id="PTHR43243:SF95">
    <property type="entry name" value="LD37241P"/>
    <property type="match status" value="1"/>
</dbReference>
<evidence type="ECO:0000256" key="4">
    <source>
        <dbReference type="ARBA" id="ARBA00022801"/>
    </source>
</evidence>
<name>A0A1B0FN85_GLOMM</name>
<dbReference type="EnsemblMetazoa" id="GMOY005344-RA">
    <property type="protein sequence ID" value="GMOY005344-PA"/>
    <property type="gene ID" value="GMOY005344"/>
</dbReference>
<dbReference type="EMBL" id="CCAG010010124">
    <property type="status" value="NOT_ANNOTATED_CDS"/>
    <property type="molecule type" value="Genomic_DNA"/>
</dbReference>
<feature type="transmembrane region" description="Helical" evidence="9">
    <location>
        <begin position="63"/>
        <end position="83"/>
    </location>
</feature>
<dbReference type="InterPro" id="IPR029485">
    <property type="entry name" value="CAT_C"/>
</dbReference>
<dbReference type="Gene3D" id="1.20.1740.10">
    <property type="entry name" value="Amino acid/polyamine transporter I"/>
    <property type="match status" value="1"/>
</dbReference>
<dbReference type="AlphaFoldDB" id="A0A1B0FN85"/>
<accession>A0A1B0FN85</accession>
<dbReference type="Pfam" id="PF13906">
    <property type="entry name" value="AA_permease_C"/>
    <property type="match status" value="1"/>
</dbReference>
<evidence type="ECO:0000256" key="3">
    <source>
        <dbReference type="ARBA" id="ARBA00022692"/>
    </source>
</evidence>
<keyword evidence="4" id="KW-0378">Hydrolase</keyword>
<proteinExistence type="inferred from homology"/>
<reference evidence="11" key="1">
    <citation type="submission" date="2020-05" db="UniProtKB">
        <authorList>
            <consortium name="EnsemblMetazoa"/>
        </authorList>
    </citation>
    <scope>IDENTIFICATION</scope>
    <source>
        <strain evidence="11">Yale</strain>
    </source>
</reference>
<sequence length="742" mass="81037">MAKLRQLWKILTRQKSNDGVEEESKLARVLNLFDLTALGVGSTLGLAIYVLAGSVAYNTAGPAVTLSFLIAGIASAFAGICFAEFAARVPKAGSAYTYSYITVGEFVAFTIGWNLILEYVIGTASVASGLSRYIDSLMDNKMSHYFQNFLSINVDFLGRYPDFLAFAMVLLLTVLLSFGVKESSFLNNIFTSLNLLTISIVIIAGGIYADSNNWSLAPENVPGGFGKGGFMPFGFAGVMAGAAKCFYGFVGFDCIVTTGEEAINPRRNIPLAIVISLIIIFLSYFGVSTVLTMMLPYYNQNPHAPFPTAFESVNATAIKWIVTVGAVFALCASLLGAMFPMPRILYAMANDGVLFNKLSAVNNRTQTPLLATIVCGIFASVMALLFDVNQLIDMMSIGTLMAYTIVAICVVVLRYEDEFKSGRNDSGELLHVCASTLFRQSLNLGLYEYPNILSSAVTKIAMVLFAIICAIWCSLHKIFEVDSTPGLVLSSTTATALVLIMISIAIQPVAKVELSFKVPLVPLVPCLSVFTNLYLMSLLDAYTWIRFLIWIALGYAIYFLYGLLCLLNYYSTKQKEKWSSTPLLLKANAGLRLLSHSKAENLLNVVRDLFTKSVFSVDIYAVEIMDGTDEGIFSWFTVNFLLGRLSKSNQAAALNLGGKSAQVTFAPTDPEQVPLCEKYMHKVKISLNKEINVFTHPYSGLGLMAARYEVFTKSYNPEETNIGSACDSPIINNRTLRSLIAV</sequence>
<dbReference type="InterPro" id="IPR000407">
    <property type="entry name" value="GDA1_CD39_NTPase"/>
</dbReference>
<keyword evidence="12" id="KW-1185">Reference proteome</keyword>
<dbReference type="GO" id="GO:0061459">
    <property type="term" value="F:L-arginine transmembrane transporter activity"/>
    <property type="evidence" value="ECO:0007669"/>
    <property type="project" value="TreeGrafter"/>
</dbReference>
<dbReference type="PhylomeDB" id="A0A1B0FN85"/>
<keyword evidence="8" id="KW-0067">ATP-binding</keyword>
<evidence type="ECO:0000256" key="5">
    <source>
        <dbReference type="ARBA" id="ARBA00022989"/>
    </source>
</evidence>
<evidence type="ECO:0000256" key="8">
    <source>
        <dbReference type="PIRSR" id="PIRSR600407-2"/>
    </source>
</evidence>
<dbReference type="GO" id="GO:0000064">
    <property type="term" value="F:L-ornithine transmembrane transporter activity"/>
    <property type="evidence" value="ECO:0007669"/>
    <property type="project" value="TreeGrafter"/>
</dbReference>
<evidence type="ECO:0000256" key="6">
    <source>
        <dbReference type="ARBA" id="ARBA00023136"/>
    </source>
</evidence>
<dbReference type="Proteomes" id="UP000092444">
    <property type="component" value="Unassembled WGS sequence"/>
</dbReference>